<sequence length="137" mass="15663">ISTSSGRVRPLEGKDRKAARRIARNTPIQSVAADLTKAAMLALDSRLREERKKPDGVRAWIVHQNHDDLIVETTSECVQRVEEIMKKELGEAWRHRERLLFLSDSLSDRGEKKKRDEKQEPLLPVSISHGPTWADCD</sequence>
<feature type="compositionally biased region" description="Basic and acidic residues" evidence="2">
    <location>
        <begin position="108"/>
        <end position="120"/>
    </location>
</feature>
<accession>A0A0G4HXS6</accession>
<dbReference type="GO" id="GO:0003677">
    <property type="term" value="F:DNA binding"/>
    <property type="evidence" value="ECO:0007669"/>
    <property type="project" value="InterPro"/>
</dbReference>
<dbReference type="InterPro" id="IPR043502">
    <property type="entry name" value="DNA/RNA_pol_sf"/>
</dbReference>
<evidence type="ECO:0000256" key="2">
    <source>
        <dbReference type="SAM" id="MobiDB-lite"/>
    </source>
</evidence>
<evidence type="ECO:0000259" key="3">
    <source>
        <dbReference type="Pfam" id="PF00476"/>
    </source>
</evidence>
<dbReference type="Pfam" id="PF00476">
    <property type="entry name" value="DNA_pol_A"/>
    <property type="match status" value="1"/>
</dbReference>
<dbReference type="AlphaFoldDB" id="A0A0G4HXS6"/>
<feature type="region of interest" description="Disordered" evidence="2">
    <location>
        <begin position="108"/>
        <end position="137"/>
    </location>
</feature>
<evidence type="ECO:0000313" key="4">
    <source>
        <dbReference type="EMBL" id="CEM49314.1"/>
    </source>
</evidence>
<dbReference type="InterPro" id="IPR002298">
    <property type="entry name" value="DNA_polymerase_A"/>
</dbReference>
<gene>
    <name evidence="4" type="ORF">Cvel_33267</name>
</gene>
<dbReference type="InterPro" id="IPR001098">
    <property type="entry name" value="DNA-dir_DNA_pol_A_palm_dom"/>
</dbReference>
<proteinExistence type="predicted"/>
<dbReference type="PANTHER" id="PTHR10133:SF27">
    <property type="entry name" value="DNA POLYMERASE NU"/>
    <property type="match status" value="1"/>
</dbReference>
<dbReference type="SUPFAM" id="SSF56672">
    <property type="entry name" value="DNA/RNA polymerases"/>
    <property type="match status" value="1"/>
</dbReference>
<feature type="region of interest" description="Disordered" evidence="2">
    <location>
        <begin position="1"/>
        <end position="24"/>
    </location>
</feature>
<dbReference type="GO" id="GO:0006261">
    <property type="term" value="P:DNA-templated DNA replication"/>
    <property type="evidence" value="ECO:0007669"/>
    <property type="project" value="InterPro"/>
</dbReference>
<dbReference type="Gene3D" id="3.30.70.370">
    <property type="match status" value="1"/>
</dbReference>
<evidence type="ECO:0000256" key="1">
    <source>
        <dbReference type="ARBA" id="ARBA00022705"/>
    </source>
</evidence>
<organism evidence="4">
    <name type="scientific">Chromera velia CCMP2878</name>
    <dbReference type="NCBI Taxonomy" id="1169474"/>
    <lineage>
        <taxon>Eukaryota</taxon>
        <taxon>Sar</taxon>
        <taxon>Alveolata</taxon>
        <taxon>Colpodellida</taxon>
        <taxon>Chromeraceae</taxon>
        <taxon>Chromera</taxon>
    </lineage>
</organism>
<dbReference type="GO" id="GO:0006302">
    <property type="term" value="P:double-strand break repair"/>
    <property type="evidence" value="ECO:0007669"/>
    <property type="project" value="TreeGrafter"/>
</dbReference>
<feature type="non-terminal residue" evidence="4">
    <location>
        <position position="1"/>
    </location>
</feature>
<dbReference type="GO" id="GO:0003887">
    <property type="term" value="F:DNA-directed DNA polymerase activity"/>
    <property type="evidence" value="ECO:0007669"/>
    <property type="project" value="InterPro"/>
</dbReference>
<name>A0A0G4HXS6_9ALVE</name>
<feature type="domain" description="DNA-directed DNA polymerase family A palm" evidence="3">
    <location>
        <begin position="7"/>
        <end position="92"/>
    </location>
</feature>
<keyword evidence="1" id="KW-0235">DNA replication</keyword>
<dbReference type="PANTHER" id="PTHR10133">
    <property type="entry name" value="DNA POLYMERASE I"/>
    <property type="match status" value="1"/>
</dbReference>
<protein>
    <recommendedName>
        <fullName evidence="3">DNA-directed DNA polymerase family A palm domain-containing protein</fullName>
    </recommendedName>
</protein>
<dbReference type="VEuPathDB" id="CryptoDB:Cvel_33267"/>
<reference evidence="4" key="1">
    <citation type="submission" date="2014-11" db="EMBL/GenBank/DDBJ databases">
        <authorList>
            <person name="Otto D Thomas"/>
            <person name="Naeem Raeece"/>
        </authorList>
    </citation>
    <scope>NUCLEOTIDE SEQUENCE</scope>
</reference>
<dbReference type="EMBL" id="CDMZ01004296">
    <property type="protein sequence ID" value="CEM49314.1"/>
    <property type="molecule type" value="Genomic_DNA"/>
</dbReference>